<evidence type="ECO:0000256" key="4">
    <source>
        <dbReference type="ARBA" id="ARBA00022695"/>
    </source>
</evidence>
<evidence type="ECO:0000256" key="8">
    <source>
        <dbReference type="ARBA" id="ARBA00047597"/>
    </source>
</evidence>
<accession>A7STM6</accession>
<dbReference type="CDD" id="cd11709">
    <property type="entry name" value="SPRY"/>
    <property type="match status" value="1"/>
</dbReference>
<gene>
    <name evidence="11" type="ORF">NEMVEDRAFT_v1g217321</name>
</gene>
<dbReference type="GO" id="GO:0016779">
    <property type="term" value="F:nucleotidyltransferase activity"/>
    <property type="evidence" value="ECO:0007669"/>
    <property type="project" value="UniProtKB-KW"/>
</dbReference>
<dbReference type="PRINTS" id="PR00970">
    <property type="entry name" value="RIBTRNSFRASE"/>
</dbReference>
<dbReference type="InterPro" id="IPR003877">
    <property type="entry name" value="SPRY_dom"/>
</dbReference>
<dbReference type="InParanoid" id="A7STM6"/>
<reference evidence="11 12" key="1">
    <citation type="journal article" date="2007" name="Science">
        <title>Sea anemone genome reveals ancestral eumetazoan gene repertoire and genomic organization.</title>
        <authorList>
            <person name="Putnam N.H."/>
            <person name="Srivastava M."/>
            <person name="Hellsten U."/>
            <person name="Dirks B."/>
            <person name="Chapman J."/>
            <person name="Salamov A."/>
            <person name="Terry A."/>
            <person name="Shapiro H."/>
            <person name="Lindquist E."/>
            <person name="Kapitonov V.V."/>
            <person name="Jurka J."/>
            <person name="Genikhovich G."/>
            <person name="Grigoriev I.V."/>
            <person name="Lucas S.M."/>
            <person name="Steele R.E."/>
            <person name="Finnerty J.R."/>
            <person name="Technau U."/>
            <person name="Martindale M.Q."/>
            <person name="Rokhsar D.S."/>
        </authorList>
    </citation>
    <scope>NUCLEOTIDE SEQUENCE [LARGE SCALE GENOMIC DNA]</scope>
    <source>
        <strain evidence="12">CH2 X CH6</strain>
    </source>
</reference>
<keyword evidence="2 9" id="KW-0328">Glycosyltransferase</keyword>
<comment type="similarity">
    <text evidence="1 9">Belongs to the Arg-specific ADP-ribosyltransferase family.</text>
</comment>
<sequence length="514" mass="56686">MADSGELDFVSLASVESTGSIQEAVIVIPGPPIEVFGQRGAPSVVLKPLKQTKGKFYYECKTSTEYIYRSRFPPTPVSFPFHPKLSPFLPITPCMWDHAIKKSTSLIQLKVLTFSGGYMQLGWADDGFSAAADTGQGCGDDSHSWAYDGTRTLKWHANAKEPYGRKWKEGDTVGIAVDLDQGEVSFSLNGDWSSPMGTAFTGITPDGGIYPCLSLIRGQRVSVHLGTPSNPFDYNPPEGYLPLRVTQPVAASSDDYSRFASFANVIQMNLSEHCFAVSYPGELMVTMMGRGLGYEAKKNAMMHSGYEATMKRWQDHEKSIKDAVAHIGLTRDETMAVICYTLESPPVYRYFNSDTRKGYLGDGMDFPIISYLLREACRKILAATPKEQRTRIVYRGVNLPFAAEIGQVVRFGSYTSTTGNITTAEEFRKTSTGTQFVIVTKLGASIRELSAFPEEEEVLLPPYEAFRVHRVEPGCIYVASVFENDFVEQYCRDGGAVNQAQAIVKDLISGKGDT</sequence>
<proteinExistence type="inferred from homology"/>
<dbReference type="InterPro" id="IPR000768">
    <property type="entry name" value="ART"/>
</dbReference>
<evidence type="ECO:0000259" key="10">
    <source>
        <dbReference type="PROSITE" id="PS50188"/>
    </source>
</evidence>
<dbReference type="EC" id="2.4.2.31" evidence="9"/>
<dbReference type="eggNOG" id="KOG2242">
    <property type="taxonomic scope" value="Eukaryota"/>
</dbReference>
<keyword evidence="6" id="KW-0863">Zinc-finger</keyword>
<keyword evidence="7" id="KW-0862">Zinc</keyword>
<dbReference type="PROSITE" id="PS51996">
    <property type="entry name" value="TR_MART"/>
    <property type="match status" value="1"/>
</dbReference>
<keyword evidence="9" id="KW-0521">NADP</keyword>
<evidence type="ECO:0000256" key="2">
    <source>
        <dbReference type="ARBA" id="ARBA00022676"/>
    </source>
</evidence>
<evidence type="ECO:0000256" key="5">
    <source>
        <dbReference type="ARBA" id="ARBA00022723"/>
    </source>
</evidence>
<dbReference type="Proteomes" id="UP000001593">
    <property type="component" value="Unassembled WGS sequence"/>
</dbReference>
<comment type="catalytic activity">
    <reaction evidence="8 9">
        <text>L-arginyl-[protein] + NAD(+) = N(omega)-(ADP-D-ribosyl)-L-arginyl-[protein] + nicotinamide + H(+)</text>
        <dbReference type="Rhea" id="RHEA:19149"/>
        <dbReference type="Rhea" id="RHEA-COMP:10532"/>
        <dbReference type="Rhea" id="RHEA-COMP:15087"/>
        <dbReference type="ChEBI" id="CHEBI:15378"/>
        <dbReference type="ChEBI" id="CHEBI:17154"/>
        <dbReference type="ChEBI" id="CHEBI:29965"/>
        <dbReference type="ChEBI" id="CHEBI:57540"/>
        <dbReference type="ChEBI" id="CHEBI:142554"/>
        <dbReference type="EC" id="2.4.2.31"/>
    </reaction>
</comment>
<dbReference type="Pfam" id="PF00622">
    <property type="entry name" value="SPRY"/>
    <property type="match status" value="1"/>
</dbReference>
<dbReference type="InterPro" id="IPR045129">
    <property type="entry name" value="RNF123/RKP/RSPRY1"/>
</dbReference>
<dbReference type="Gene3D" id="2.60.120.920">
    <property type="match status" value="1"/>
</dbReference>
<evidence type="ECO:0000256" key="9">
    <source>
        <dbReference type="RuleBase" id="RU361228"/>
    </source>
</evidence>
<dbReference type="Pfam" id="PF01129">
    <property type="entry name" value="ART"/>
    <property type="match status" value="1"/>
</dbReference>
<dbReference type="PROSITE" id="PS50188">
    <property type="entry name" value="B302_SPRY"/>
    <property type="match status" value="1"/>
</dbReference>
<dbReference type="GO" id="GO:0106274">
    <property type="term" value="F:NAD+-protein-arginine ADP-ribosyltransferase activity"/>
    <property type="evidence" value="ECO:0007669"/>
    <property type="project" value="UniProtKB-EC"/>
</dbReference>
<dbReference type="PANTHER" id="PTHR13363:SF5">
    <property type="entry name" value="E3 UBIQUITIN-PROTEIN LIGASE RNF123"/>
    <property type="match status" value="1"/>
</dbReference>
<keyword evidence="12" id="KW-1185">Reference proteome</keyword>
<evidence type="ECO:0000256" key="7">
    <source>
        <dbReference type="ARBA" id="ARBA00022833"/>
    </source>
</evidence>
<dbReference type="SUPFAM" id="SSF49899">
    <property type="entry name" value="Concanavalin A-like lectins/glucanases"/>
    <property type="match status" value="1"/>
</dbReference>
<dbReference type="HOGENOM" id="CLU_530313_0_0_1"/>
<dbReference type="GO" id="GO:0004842">
    <property type="term" value="F:ubiquitin-protein transferase activity"/>
    <property type="evidence" value="ECO:0000318"/>
    <property type="project" value="GO_Central"/>
</dbReference>
<dbReference type="GO" id="GO:0051603">
    <property type="term" value="P:proteolysis involved in protein catabolic process"/>
    <property type="evidence" value="ECO:0000318"/>
    <property type="project" value="GO_Central"/>
</dbReference>
<keyword evidence="3 9" id="KW-0808">Transferase</keyword>
<evidence type="ECO:0000313" key="12">
    <source>
        <dbReference type="Proteomes" id="UP000001593"/>
    </source>
</evidence>
<dbReference type="OMA" id="FANVIQM"/>
<evidence type="ECO:0000313" key="11">
    <source>
        <dbReference type="EMBL" id="EDO32929.1"/>
    </source>
</evidence>
<dbReference type="STRING" id="45351.A7STM6"/>
<dbReference type="SMART" id="SM00449">
    <property type="entry name" value="SPRY"/>
    <property type="match status" value="1"/>
</dbReference>
<dbReference type="GO" id="GO:0008270">
    <property type="term" value="F:zinc ion binding"/>
    <property type="evidence" value="ECO:0007669"/>
    <property type="project" value="UniProtKB-KW"/>
</dbReference>
<dbReference type="InterPro" id="IPR043136">
    <property type="entry name" value="B30.2/SPRY_sf"/>
</dbReference>
<dbReference type="PANTHER" id="PTHR13363">
    <property type="entry name" value="RING FINGER AND SRY DOMAIN-CONTAINING"/>
    <property type="match status" value="1"/>
</dbReference>
<dbReference type="EMBL" id="DS469799">
    <property type="protein sequence ID" value="EDO32929.1"/>
    <property type="molecule type" value="Genomic_DNA"/>
</dbReference>
<dbReference type="Gene3D" id="3.90.176.10">
    <property type="entry name" value="Toxin ADP-ribosyltransferase, Chain A, domain 1"/>
    <property type="match status" value="1"/>
</dbReference>
<keyword evidence="9" id="KW-0520">NAD</keyword>
<evidence type="ECO:0000256" key="3">
    <source>
        <dbReference type="ARBA" id="ARBA00022679"/>
    </source>
</evidence>
<feature type="domain" description="B30.2/SPRY" evidence="10">
    <location>
        <begin position="23"/>
        <end position="232"/>
    </location>
</feature>
<evidence type="ECO:0000256" key="1">
    <source>
        <dbReference type="ARBA" id="ARBA00009558"/>
    </source>
</evidence>
<dbReference type="GO" id="GO:0005737">
    <property type="term" value="C:cytoplasm"/>
    <property type="evidence" value="ECO:0000318"/>
    <property type="project" value="GO_Central"/>
</dbReference>
<evidence type="ECO:0000256" key="6">
    <source>
        <dbReference type="ARBA" id="ARBA00022771"/>
    </source>
</evidence>
<name>A7STM6_NEMVE</name>
<dbReference type="SUPFAM" id="SSF56399">
    <property type="entry name" value="ADP-ribosylation"/>
    <property type="match status" value="1"/>
</dbReference>
<keyword evidence="5" id="KW-0479">Metal-binding</keyword>
<dbReference type="InterPro" id="IPR013320">
    <property type="entry name" value="ConA-like_dom_sf"/>
</dbReference>
<organism evidence="11 12">
    <name type="scientific">Nematostella vectensis</name>
    <name type="common">Starlet sea anemone</name>
    <dbReference type="NCBI Taxonomy" id="45351"/>
    <lineage>
        <taxon>Eukaryota</taxon>
        <taxon>Metazoa</taxon>
        <taxon>Cnidaria</taxon>
        <taxon>Anthozoa</taxon>
        <taxon>Hexacorallia</taxon>
        <taxon>Actiniaria</taxon>
        <taxon>Edwardsiidae</taxon>
        <taxon>Nematostella</taxon>
    </lineage>
</organism>
<dbReference type="AlphaFoldDB" id="A7STM6"/>
<protein>
    <recommendedName>
        <fullName evidence="9">NAD(P)(+)--arginine ADP-ribosyltransferase</fullName>
        <ecNumber evidence="9">2.4.2.31</ecNumber>
    </recommendedName>
    <alternativeName>
        <fullName evidence="9">Mono(ADP-ribosyl)transferase</fullName>
    </alternativeName>
</protein>
<dbReference type="InterPro" id="IPR001870">
    <property type="entry name" value="B30.2/SPRY"/>
</dbReference>
<keyword evidence="4" id="KW-0548">Nucleotidyltransferase</keyword>